<keyword evidence="5" id="KW-1185">Reference proteome</keyword>
<dbReference type="eggNOG" id="ENOG502R39C">
    <property type="taxonomic scope" value="Eukaryota"/>
</dbReference>
<accession>E1Z983</accession>
<dbReference type="GeneID" id="17357135"/>
<feature type="compositionally biased region" description="Pro residues" evidence="2">
    <location>
        <begin position="82"/>
        <end position="107"/>
    </location>
</feature>
<dbReference type="Pfam" id="PF07647">
    <property type="entry name" value="SAM_2"/>
    <property type="match status" value="1"/>
</dbReference>
<evidence type="ECO:0000256" key="2">
    <source>
        <dbReference type="SAM" id="MobiDB-lite"/>
    </source>
</evidence>
<reference evidence="4 5" key="1">
    <citation type="journal article" date="2010" name="Plant Cell">
        <title>The Chlorella variabilis NC64A genome reveals adaptation to photosymbiosis, coevolution with viruses, and cryptic sex.</title>
        <authorList>
            <person name="Blanc G."/>
            <person name="Duncan G."/>
            <person name="Agarkova I."/>
            <person name="Borodovsky M."/>
            <person name="Gurnon J."/>
            <person name="Kuo A."/>
            <person name="Lindquist E."/>
            <person name="Lucas S."/>
            <person name="Pangilinan J."/>
            <person name="Polle J."/>
            <person name="Salamov A."/>
            <person name="Terry A."/>
            <person name="Yamada T."/>
            <person name="Dunigan D.D."/>
            <person name="Grigoriev I.V."/>
            <person name="Claverie J.M."/>
            <person name="Van Etten J.L."/>
        </authorList>
    </citation>
    <scope>NUCLEOTIDE SEQUENCE [LARGE SCALE GENOMIC DNA]</scope>
    <source>
        <strain evidence="4 5">NC64A</strain>
    </source>
</reference>
<gene>
    <name evidence="4" type="ORF">CHLNCDRAFT_142987</name>
</gene>
<dbReference type="InParanoid" id="E1Z983"/>
<name>E1Z983_CHLVA</name>
<dbReference type="Proteomes" id="UP000008141">
    <property type="component" value="Unassembled WGS sequence"/>
</dbReference>
<dbReference type="PANTHER" id="PTHR21974:SF2">
    <property type="entry name" value="RE15880P"/>
    <property type="match status" value="1"/>
</dbReference>
<dbReference type="OrthoDB" id="512047at2759"/>
<feature type="domain" description="SAM" evidence="3">
    <location>
        <begin position="9"/>
        <end position="54"/>
    </location>
</feature>
<dbReference type="SUPFAM" id="SSF47769">
    <property type="entry name" value="SAM/Pointed domain"/>
    <property type="match status" value="1"/>
</dbReference>
<evidence type="ECO:0000256" key="1">
    <source>
        <dbReference type="SAM" id="Coils"/>
    </source>
</evidence>
<dbReference type="PANTHER" id="PTHR21974">
    <property type="entry name" value="RE15880P"/>
    <property type="match status" value="1"/>
</dbReference>
<dbReference type="InterPro" id="IPR001660">
    <property type="entry name" value="SAM"/>
</dbReference>
<dbReference type="KEGG" id="cvr:CHLNCDRAFT_142987"/>
<feature type="region of interest" description="Disordered" evidence="2">
    <location>
        <begin position="75"/>
        <end position="117"/>
    </location>
</feature>
<organism evidence="5">
    <name type="scientific">Chlorella variabilis</name>
    <name type="common">Green alga</name>
    <dbReference type="NCBI Taxonomy" id="554065"/>
    <lineage>
        <taxon>Eukaryota</taxon>
        <taxon>Viridiplantae</taxon>
        <taxon>Chlorophyta</taxon>
        <taxon>core chlorophytes</taxon>
        <taxon>Trebouxiophyceae</taxon>
        <taxon>Chlorellales</taxon>
        <taxon>Chlorellaceae</taxon>
        <taxon>Chlorella clade</taxon>
        <taxon>Chlorella</taxon>
    </lineage>
</organism>
<feature type="coiled-coil region" evidence="1">
    <location>
        <begin position="161"/>
        <end position="265"/>
    </location>
</feature>
<evidence type="ECO:0000313" key="5">
    <source>
        <dbReference type="Proteomes" id="UP000008141"/>
    </source>
</evidence>
<dbReference type="AlphaFoldDB" id="E1Z983"/>
<sequence length="488" mass="51923">MPAVGPAEWSVADVCEWLEKDLQLPASVAQEFRANAVAGADLLELSDDDLTKELHCTGLQARKIRSSLNKLGFKAPGGAAPTAPPAPAAAAPPPPAAAPAAPPPAPAAPAAGQPDPRSCFAAADLQRYRDIQAAIGGLEALQIPSKLSQARQFTGKVKQSLDGVQQAVAGSKRAYEEAEIEHKKYVVDDKWYPGKVLGGKGKQEEKKEAADAALKKAADQLRSNEGQAAALQQQLAEAQKQQAAWQGKESELARARRDLEELVERMFASPAWRASPAMAAIEDASRALQGQAAEAARGVSTYGRGAQLLNSALGHLQEAMQGLSRTQAMAMAEMITIRRNDFMMNMAEMAIYRKANEACSQAAQQAEEARSILGPGLPRIDPGLLADAKRGLFIQMLMGGMVSDIMQMRAIRQSIDKVQLMLQQVKPAAAWAQSNLAVYQHKDAELKGQAAAKRRELEGLRSSALQTALASTQAGPGAVPPLEKLSLI</sequence>
<dbReference type="InterPro" id="IPR013761">
    <property type="entry name" value="SAM/pointed_sf"/>
</dbReference>
<evidence type="ECO:0000259" key="3">
    <source>
        <dbReference type="PROSITE" id="PS50105"/>
    </source>
</evidence>
<evidence type="ECO:0000313" key="4">
    <source>
        <dbReference type="EMBL" id="EFN57473.1"/>
    </source>
</evidence>
<proteinExistence type="predicted"/>
<protein>
    <submittedName>
        <fullName evidence="4">Expressed protein</fullName>
    </submittedName>
</protein>
<dbReference type="PROSITE" id="PS50105">
    <property type="entry name" value="SAM_DOMAIN"/>
    <property type="match status" value="1"/>
</dbReference>
<dbReference type="Gene3D" id="1.10.150.50">
    <property type="entry name" value="Transcription Factor, Ets-1"/>
    <property type="match status" value="1"/>
</dbReference>
<dbReference type="RefSeq" id="XP_005849575.1">
    <property type="nucleotide sequence ID" value="XM_005849513.1"/>
</dbReference>
<dbReference type="EMBL" id="GL433839">
    <property type="protein sequence ID" value="EFN57473.1"/>
    <property type="molecule type" value="Genomic_DNA"/>
</dbReference>
<dbReference type="STRING" id="554065.E1Z983"/>
<keyword evidence="1" id="KW-0175">Coiled coil</keyword>
<dbReference type="OMA" id="KANINAH"/>